<evidence type="ECO:0000256" key="12">
    <source>
        <dbReference type="HAMAP-Rule" id="MF_02120"/>
    </source>
</evidence>
<comment type="similarity">
    <text evidence="9 12">Belongs to the Orn/Lys/Arg decarboxylase class-II family. LysA subfamily.</text>
</comment>
<feature type="binding site" evidence="12">
    <location>
        <position position="419"/>
    </location>
    <ligand>
        <name>substrate</name>
    </ligand>
</feature>
<dbReference type="PRINTS" id="PR01181">
    <property type="entry name" value="DAPDCRBXLASE"/>
</dbReference>
<dbReference type="AlphaFoldDB" id="A0A8B4Q989"/>
<dbReference type="InterPro" id="IPR002986">
    <property type="entry name" value="DAP_deCOOHase_LysA"/>
</dbReference>
<dbReference type="NCBIfam" id="TIGR01048">
    <property type="entry name" value="lysA"/>
    <property type="match status" value="1"/>
</dbReference>
<feature type="binding site" evidence="12">
    <location>
        <position position="305"/>
    </location>
    <ligand>
        <name>pyridoxal 5'-phosphate</name>
        <dbReference type="ChEBI" id="CHEBI:597326"/>
    </ligand>
</feature>
<dbReference type="GO" id="GO:0030170">
    <property type="term" value="F:pyridoxal phosphate binding"/>
    <property type="evidence" value="ECO:0007669"/>
    <property type="project" value="UniProtKB-UniRule"/>
</dbReference>
<evidence type="ECO:0000256" key="2">
    <source>
        <dbReference type="ARBA" id="ARBA00022605"/>
    </source>
</evidence>
<evidence type="ECO:0000313" key="19">
    <source>
        <dbReference type="Proteomes" id="UP000254330"/>
    </source>
</evidence>
<evidence type="ECO:0000256" key="4">
    <source>
        <dbReference type="ARBA" id="ARBA00022898"/>
    </source>
</evidence>
<reference evidence="18 20" key="2">
    <citation type="submission" date="2019-03" db="EMBL/GenBank/DDBJ databases">
        <title>Genomic Encyclopedia of Type Strains, Phase IV (KMG-IV): sequencing the most valuable type-strain genomes for metagenomic binning, comparative biology and taxonomic classification.</title>
        <authorList>
            <person name="Goeker M."/>
        </authorList>
    </citation>
    <scope>NUCLEOTIDE SEQUENCE [LARGE SCALE GENOMIC DNA]</scope>
    <source>
        <strain evidence="18 20">DSM 20580</strain>
    </source>
</reference>
<reference evidence="17 19" key="1">
    <citation type="submission" date="2018-06" db="EMBL/GenBank/DDBJ databases">
        <authorList>
            <consortium name="Pathogen Informatics"/>
            <person name="Doyle S."/>
        </authorList>
    </citation>
    <scope>NUCLEOTIDE SEQUENCE [LARGE SCALE GENOMIC DNA]</scope>
    <source>
        <strain evidence="17 19">NCTC10597</strain>
    </source>
</reference>
<feature type="binding site" evidence="12">
    <location>
        <position position="447"/>
    </location>
    <ligand>
        <name>pyridoxal 5'-phosphate</name>
        <dbReference type="ChEBI" id="CHEBI:597326"/>
    </ligand>
</feature>
<dbReference type="Pfam" id="PF02784">
    <property type="entry name" value="Orn_Arg_deC_N"/>
    <property type="match status" value="1"/>
</dbReference>
<dbReference type="SUPFAM" id="SSF51419">
    <property type="entry name" value="PLP-binding barrel"/>
    <property type="match status" value="1"/>
</dbReference>
<feature type="binding site" evidence="12">
    <location>
        <position position="447"/>
    </location>
    <ligand>
        <name>substrate</name>
    </ligand>
</feature>
<evidence type="ECO:0000256" key="8">
    <source>
        <dbReference type="ARBA" id="ARBA00060643"/>
    </source>
</evidence>
<evidence type="ECO:0000313" key="18">
    <source>
        <dbReference type="EMBL" id="TDR39819.1"/>
    </source>
</evidence>
<keyword evidence="20" id="KW-1185">Reference proteome</keyword>
<name>A0A8B4Q989_9BACL</name>
<evidence type="ECO:0000313" key="20">
    <source>
        <dbReference type="Proteomes" id="UP000294641"/>
    </source>
</evidence>
<feature type="binding site" evidence="12">
    <location>
        <position position="387"/>
    </location>
    <ligand>
        <name>substrate</name>
    </ligand>
</feature>
<comment type="pathway">
    <text evidence="8 12 14">Amino-acid biosynthesis; L-lysine biosynthesis via DAP pathway; L-lysine from DL-2,6-diaminopimelate: step 1/1.</text>
</comment>
<evidence type="ECO:0000313" key="17">
    <source>
        <dbReference type="EMBL" id="STX09268.1"/>
    </source>
</evidence>
<keyword evidence="2 12" id="KW-0028">Amino-acid biosynthesis</keyword>
<feature type="binding site" evidence="12">
    <location>
        <position position="350"/>
    </location>
    <ligand>
        <name>substrate</name>
    </ligand>
</feature>
<dbReference type="GO" id="GO:0009089">
    <property type="term" value="P:lysine biosynthetic process via diaminopimelate"/>
    <property type="evidence" value="ECO:0007669"/>
    <property type="project" value="UniProtKB-UniRule"/>
</dbReference>
<keyword evidence="5 12" id="KW-0457">Lysine biosynthesis</keyword>
<dbReference type="PANTHER" id="PTHR43727">
    <property type="entry name" value="DIAMINOPIMELATE DECARBOXYLASE"/>
    <property type="match status" value="1"/>
</dbReference>
<accession>A0A8B4Q989</accession>
<evidence type="ECO:0000256" key="13">
    <source>
        <dbReference type="PIRSR" id="PIRSR600183-50"/>
    </source>
</evidence>
<dbReference type="Gene3D" id="2.40.37.10">
    <property type="entry name" value="Lyase, Ornithine Decarboxylase, Chain A, domain 1"/>
    <property type="match status" value="1"/>
</dbReference>
<dbReference type="UniPathway" id="UPA00034">
    <property type="reaction ID" value="UER00027"/>
</dbReference>
<evidence type="ECO:0000256" key="5">
    <source>
        <dbReference type="ARBA" id="ARBA00023154"/>
    </source>
</evidence>
<dbReference type="FunFam" id="3.20.20.10:FF:000003">
    <property type="entry name" value="Diaminopimelate decarboxylase"/>
    <property type="match status" value="1"/>
</dbReference>
<dbReference type="Proteomes" id="UP000254330">
    <property type="component" value="Unassembled WGS sequence"/>
</dbReference>
<evidence type="ECO:0000256" key="7">
    <source>
        <dbReference type="ARBA" id="ARBA00050464"/>
    </source>
</evidence>
<dbReference type="FunFam" id="2.40.37.10:FF:000003">
    <property type="entry name" value="Diaminopimelate decarboxylase"/>
    <property type="match status" value="1"/>
</dbReference>
<dbReference type="Gene3D" id="3.20.20.10">
    <property type="entry name" value="Alanine racemase"/>
    <property type="match status" value="1"/>
</dbReference>
<dbReference type="EMBL" id="SNZG01000010">
    <property type="protein sequence ID" value="TDR39819.1"/>
    <property type="molecule type" value="Genomic_DNA"/>
</dbReference>
<keyword evidence="3 12" id="KW-0210">Decarboxylase</keyword>
<feature type="binding site" evidence="12">
    <location>
        <begin position="347"/>
        <end position="350"/>
    </location>
    <ligand>
        <name>pyridoxal 5'-phosphate</name>
        <dbReference type="ChEBI" id="CHEBI:597326"/>
    </ligand>
</feature>
<dbReference type="CDD" id="cd06828">
    <property type="entry name" value="PLPDE_III_DapDC"/>
    <property type="match status" value="1"/>
</dbReference>
<feature type="modified residue" description="N6-(pyridoxal phosphate)lysine" evidence="12 13">
    <location>
        <position position="123"/>
    </location>
</feature>
<evidence type="ECO:0000259" key="16">
    <source>
        <dbReference type="Pfam" id="PF02784"/>
    </source>
</evidence>
<dbReference type="PANTHER" id="PTHR43727:SF2">
    <property type="entry name" value="GROUP IV DECARBOXYLASE"/>
    <property type="match status" value="1"/>
</dbReference>
<evidence type="ECO:0000256" key="6">
    <source>
        <dbReference type="ARBA" id="ARBA00023239"/>
    </source>
</evidence>
<keyword evidence="4 12" id="KW-0663">Pyridoxal phosphate</keyword>
<evidence type="ECO:0000256" key="14">
    <source>
        <dbReference type="RuleBase" id="RU003738"/>
    </source>
</evidence>
<comment type="catalytic activity">
    <reaction evidence="7 12 14">
        <text>meso-2,6-diaminopimelate + H(+) = L-lysine + CO2</text>
        <dbReference type="Rhea" id="RHEA:15101"/>
        <dbReference type="ChEBI" id="CHEBI:15378"/>
        <dbReference type="ChEBI" id="CHEBI:16526"/>
        <dbReference type="ChEBI" id="CHEBI:32551"/>
        <dbReference type="ChEBI" id="CHEBI:57791"/>
        <dbReference type="EC" id="4.1.1.20"/>
    </reaction>
</comment>
<comment type="subunit">
    <text evidence="12">Homodimer.</text>
</comment>
<comment type="function">
    <text evidence="12">Specifically catalyzes the decarboxylation of meso-diaminopimelate (meso-DAP) to L-lysine.</text>
</comment>
<comment type="cofactor">
    <cofactor evidence="1 12 13 14">
        <name>pyridoxal 5'-phosphate</name>
        <dbReference type="ChEBI" id="CHEBI:597326"/>
    </cofactor>
</comment>
<protein>
    <recommendedName>
        <fullName evidence="11 12">Diaminopimelate decarboxylase</fullName>
        <shortName evidence="12">DAP decarboxylase</shortName>
        <shortName evidence="12">DAPDC</shortName>
        <ecNumber evidence="10 12">4.1.1.20</ecNumber>
    </recommendedName>
</protein>
<dbReference type="GO" id="GO:0008836">
    <property type="term" value="F:diaminopimelate decarboxylase activity"/>
    <property type="evidence" value="ECO:0007669"/>
    <property type="project" value="UniProtKB-UniRule"/>
</dbReference>
<evidence type="ECO:0000256" key="1">
    <source>
        <dbReference type="ARBA" id="ARBA00001933"/>
    </source>
</evidence>
<evidence type="ECO:0000259" key="15">
    <source>
        <dbReference type="Pfam" id="PF00278"/>
    </source>
</evidence>
<evidence type="ECO:0000256" key="3">
    <source>
        <dbReference type="ARBA" id="ARBA00022793"/>
    </source>
</evidence>
<comment type="caution">
    <text evidence="17">The sequence shown here is derived from an EMBL/GenBank/DDBJ whole genome shotgun (WGS) entry which is preliminary data.</text>
</comment>
<feature type="binding site" evidence="12">
    <location>
        <position position="391"/>
    </location>
    <ligand>
        <name>substrate</name>
    </ligand>
</feature>
<dbReference type="InterPro" id="IPR000183">
    <property type="entry name" value="Orn/DAP/Arg_de-COase"/>
</dbReference>
<feature type="domain" description="Orn/DAP/Arg decarboxylase 2 C-terminal" evidence="15">
    <location>
        <begin position="92"/>
        <end position="445"/>
    </location>
</feature>
<organism evidence="17 19">
    <name type="scientific">Kurthia zopfii</name>
    <dbReference type="NCBI Taxonomy" id="1650"/>
    <lineage>
        <taxon>Bacteria</taxon>
        <taxon>Bacillati</taxon>
        <taxon>Bacillota</taxon>
        <taxon>Bacilli</taxon>
        <taxon>Bacillales</taxon>
        <taxon>Caryophanaceae</taxon>
        <taxon>Kurthia</taxon>
    </lineage>
</organism>
<dbReference type="PRINTS" id="PR01179">
    <property type="entry name" value="ODADCRBXLASE"/>
</dbReference>
<evidence type="ECO:0000256" key="11">
    <source>
        <dbReference type="ARBA" id="ARBA00074972"/>
    </source>
</evidence>
<keyword evidence="6 12" id="KW-0456">Lyase</keyword>
<dbReference type="HAMAP" id="MF_02120">
    <property type="entry name" value="LysA"/>
    <property type="match status" value="1"/>
</dbReference>
<feature type="active site" description="Proton donor" evidence="13">
    <location>
        <position position="418"/>
    </location>
</feature>
<evidence type="ECO:0000256" key="10">
    <source>
        <dbReference type="ARBA" id="ARBA00066427"/>
    </source>
</evidence>
<feature type="domain" description="Orn/DAP/Arg decarboxylase 2 N-terminal" evidence="16">
    <location>
        <begin position="103"/>
        <end position="353"/>
    </location>
</feature>
<sequence length="495" mass="54319">MKFESLLAYTVSRLFSLYKNKSGYIIKQLLAQLVGYDTVWNIENSDHSKNGGLGGNDMHLYGTQSINELGHLTIGGVDTVELGKQYGTPLFVYDLALFRERARGFVDTFKKEGVKAQVAYASKAFSSVAIYQAAAQEGLSVDVVSGGELYTALKAGFPSAKIHFHGNNKSIEEIEQAFDSKIGCIVIDNFYEIELLKEISAKRKQKMDVLFRVTPGVEAHTHDFITTGQADSKFGFDLSNGQADEAFRLLFEDEYLQLKGMHCHIGSQIFETEAFSLAAKKVVDKMAEWQQSTGFKATVLNLGGGFGIRYTAEDTPLAPAVYVDDMIKAVKKEAEQFGIELPEVWIEPGRSLVGDAGTTLYTVGSSKVVPDVRNYIAIDGGMSDNIRPALYEAKYEGALANKMNAPLEETYTVAGKLCESGDKIIEDLQLPKAEVGDLLATFCTGAYGYSMASNYNRIARPAVVFVEDGKHQLVVKRETLEDLVKLDLPLTLGEG</sequence>
<dbReference type="InterPro" id="IPR029066">
    <property type="entry name" value="PLP-binding_barrel"/>
</dbReference>
<proteinExistence type="inferred from homology"/>
<dbReference type="InterPro" id="IPR009006">
    <property type="entry name" value="Ala_racemase/Decarboxylase_C"/>
</dbReference>
<dbReference type="InterPro" id="IPR022644">
    <property type="entry name" value="De-COase2_N"/>
</dbReference>
<dbReference type="EMBL" id="UGNP01000001">
    <property type="protein sequence ID" value="STX09268.1"/>
    <property type="molecule type" value="Genomic_DNA"/>
</dbReference>
<gene>
    <name evidence="12 17" type="primary">lysA</name>
    <name evidence="18" type="ORF">DFR61_11035</name>
    <name evidence="17" type="ORF">NCTC10597_00939</name>
</gene>
<dbReference type="EC" id="4.1.1.20" evidence="10 12"/>
<dbReference type="InterPro" id="IPR022643">
    <property type="entry name" value="De-COase2_C"/>
</dbReference>
<dbReference type="SUPFAM" id="SSF50621">
    <property type="entry name" value="Alanine racemase C-terminal domain-like"/>
    <property type="match status" value="1"/>
</dbReference>
<dbReference type="Proteomes" id="UP000294641">
    <property type="component" value="Unassembled WGS sequence"/>
</dbReference>
<evidence type="ECO:0000256" key="9">
    <source>
        <dbReference type="ARBA" id="ARBA00060983"/>
    </source>
</evidence>
<dbReference type="Pfam" id="PF00278">
    <property type="entry name" value="Orn_DAP_Arg_deC"/>
    <property type="match status" value="1"/>
</dbReference>